<feature type="domain" description="2EXR" evidence="1">
    <location>
        <begin position="16"/>
        <end position="88"/>
    </location>
</feature>
<dbReference type="OrthoDB" id="3852075at2759"/>
<evidence type="ECO:0000313" key="2">
    <source>
        <dbReference type="EMBL" id="KAF2165968.1"/>
    </source>
</evidence>
<dbReference type="Proteomes" id="UP000799537">
    <property type="component" value="Unassembled WGS sequence"/>
</dbReference>
<accession>A0A6A6CIF9</accession>
<dbReference type="InterPro" id="IPR038883">
    <property type="entry name" value="AN11006-like"/>
</dbReference>
<dbReference type="Pfam" id="PF20150">
    <property type="entry name" value="2EXR"/>
    <property type="match status" value="1"/>
</dbReference>
<name>A0A6A6CIF9_ZASCE</name>
<protein>
    <recommendedName>
        <fullName evidence="1">2EXR domain-containing protein</fullName>
    </recommendedName>
</protein>
<dbReference type="AlphaFoldDB" id="A0A6A6CIF9"/>
<proteinExistence type="predicted"/>
<reference evidence="2" key="1">
    <citation type="journal article" date="2020" name="Stud. Mycol.">
        <title>101 Dothideomycetes genomes: a test case for predicting lifestyles and emergence of pathogens.</title>
        <authorList>
            <person name="Haridas S."/>
            <person name="Albert R."/>
            <person name="Binder M."/>
            <person name="Bloem J."/>
            <person name="Labutti K."/>
            <person name="Salamov A."/>
            <person name="Andreopoulos B."/>
            <person name="Baker S."/>
            <person name="Barry K."/>
            <person name="Bills G."/>
            <person name="Bluhm B."/>
            <person name="Cannon C."/>
            <person name="Castanera R."/>
            <person name="Culley D."/>
            <person name="Daum C."/>
            <person name="Ezra D."/>
            <person name="Gonzalez J."/>
            <person name="Henrissat B."/>
            <person name="Kuo A."/>
            <person name="Liang C."/>
            <person name="Lipzen A."/>
            <person name="Lutzoni F."/>
            <person name="Magnuson J."/>
            <person name="Mondo S."/>
            <person name="Nolan M."/>
            <person name="Ohm R."/>
            <person name="Pangilinan J."/>
            <person name="Park H.-J."/>
            <person name="Ramirez L."/>
            <person name="Alfaro M."/>
            <person name="Sun H."/>
            <person name="Tritt A."/>
            <person name="Yoshinaga Y."/>
            <person name="Zwiers L.-H."/>
            <person name="Turgeon B."/>
            <person name="Goodwin S."/>
            <person name="Spatafora J."/>
            <person name="Crous P."/>
            <person name="Grigoriev I."/>
        </authorList>
    </citation>
    <scope>NUCLEOTIDE SEQUENCE</scope>
    <source>
        <strain evidence="2">ATCC 36951</strain>
    </source>
</reference>
<dbReference type="EMBL" id="ML993598">
    <property type="protein sequence ID" value="KAF2165968.1"/>
    <property type="molecule type" value="Genomic_DNA"/>
</dbReference>
<dbReference type="RefSeq" id="XP_033666857.1">
    <property type="nucleotide sequence ID" value="XM_033806905.1"/>
</dbReference>
<dbReference type="PANTHER" id="PTHR42085">
    <property type="entry name" value="F-BOX DOMAIN-CONTAINING PROTEIN"/>
    <property type="match status" value="1"/>
</dbReference>
<evidence type="ECO:0000313" key="3">
    <source>
        <dbReference type="Proteomes" id="UP000799537"/>
    </source>
</evidence>
<keyword evidence="3" id="KW-1185">Reference proteome</keyword>
<dbReference type="PANTHER" id="PTHR42085:SF1">
    <property type="entry name" value="F-BOX DOMAIN-CONTAINING PROTEIN"/>
    <property type="match status" value="1"/>
</dbReference>
<dbReference type="InterPro" id="IPR045518">
    <property type="entry name" value="2EXR"/>
</dbReference>
<sequence length="201" mass="22470">MYEPSSTPQKPNLFTLPRELRDLIYEFACEGSTASIKSITPNTSKSTQFDPNVALTTSNSNVSILQVSSQIRHEVEPIYYRRTIFTFSDANACIAWLKRRVPGPLLRHLRHLRVGDVKSRETLEVLKQKQLEGRDVLLFVFGAGAIRQQATSTLKLTLNELTDEGLKLGPGVVQVAVLGSNDCEMVWTATLAEIAMPFIDY</sequence>
<gene>
    <name evidence="2" type="ORF">M409DRAFT_23695</name>
</gene>
<evidence type="ECO:0000259" key="1">
    <source>
        <dbReference type="Pfam" id="PF20150"/>
    </source>
</evidence>
<dbReference type="GeneID" id="54560177"/>
<organism evidence="2 3">
    <name type="scientific">Zasmidium cellare ATCC 36951</name>
    <dbReference type="NCBI Taxonomy" id="1080233"/>
    <lineage>
        <taxon>Eukaryota</taxon>
        <taxon>Fungi</taxon>
        <taxon>Dikarya</taxon>
        <taxon>Ascomycota</taxon>
        <taxon>Pezizomycotina</taxon>
        <taxon>Dothideomycetes</taxon>
        <taxon>Dothideomycetidae</taxon>
        <taxon>Mycosphaerellales</taxon>
        <taxon>Mycosphaerellaceae</taxon>
        <taxon>Zasmidium</taxon>
    </lineage>
</organism>